<organism evidence="1 2">
    <name type="scientific">Erwinia phage pEp_SNUABM_01</name>
    <dbReference type="NCBI Taxonomy" id="2601643"/>
    <lineage>
        <taxon>Viruses</taxon>
        <taxon>Duplodnaviria</taxon>
        <taxon>Heunggongvirae</taxon>
        <taxon>Uroviricota</taxon>
        <taxon>Caudoviricetes</taxon>
        <taxon>Vequintavirinae</taxon>
        <taxon>Henunavirus</taxon>
        <taxon>Henunavirus SNUABM01</taxon>
    </lineage>
</organism>
<accession>A0A5J6DB11</accession>
<evidence type="ECO:0000313" key="2">
    <source>
        <dbReference type="Proteomes" id="UP000326545"/>
    </source>
</evidence>
<dbReference type="EMBL" id="MN184887">
    <property type="protein sequence ID" value="QEQ95050.1"/>
    <property type="molecule type" value="Genomic_DNA"/>
</dbReference>
<name>A0A5J6DB11_9CAUD</name>
<sequence>MFKFLKSLFCKKPAVITPPAPARGIIAKAESEFRIITVEHKGGDSYLVMEASKVGGFASGVYRFTEHKAMQHFHFYRSLTGAKVIAI</sequence>
<evidence type="ECO:0000313" key="1">
    <source>
        <dbReference type="EMBL" id="QEQ95050.1"/>
    </source>
</evidence>
<gene>
    <name evidence="1" type="ORF">pEpSNUABM01_224</name>
</gene>
<reference evidence="1 2" key="1">
    <citation type="submission" date="2019-07" db="EMBL/GenBank/DDBJ databases">
        <title>Complete genome sequence of bacteriophages infecting Erwinia pyrifoliae.</title>
        <authorList>
            <person name="Kim S.G."/>
            <person name="Park S.C."/>
        </authorList>
    </citation>
    <scope>NUCLEOTIDE SEQUENCE [LARGE SCALE GENOMIC DNA]</scope>
</reference>
<protein>
    <submittedName>
        <fullName evidence="1">Uncharacterized protein</fullName>
    </submittedName>
</protein>
<dbReference type="Proteomes" id="UP000326545">
    <property type="component" value="Segment"/>
</dbReference>
<keyword evidence="2" id="KW-1185">Reference proteome</keyword>
<proteinExistence type="predicted"/>